<reference evidence="3 5" key="2">
    <citation type="journal article" date="2013" name="Nature">
        <title>Insights into bilaterian evolution from three spiralian genomes.</title>
        <authorList>
            <person name="Simakov O."/>
            <person name="Marletaz F."/>
            <person name="Cho S.J."/>
            <person name="Edsinger-Gonzales E."/>
            <person name="Havlak P."/>
            <person name="Hellsten U."/>
            <person name="Kuo D.H."/>
            <person name="Larsson T."/>
            <person name="Lv J."/>
            <person name="Arendt D."/>
            <person name="Savage R."/>
            <person name="Osoegawa K."/>
            <person name="de Jong P."/>
            <person name="Grimwood J."/>
            <person name="Chapman J.A."/>
            <person name="Shapiro H."/>
            <person name="Aerts A."/>
            <person name="Otillar R.P."/>
            <person name="Terry A.Y."/>
            <person name="Boore J.L."/>
            <person name="Grigoriev I.V."/>
            <person name="Lindberg D.R."/>
            <person name="Seaver E.C."/>
            <person name="Weisblat D.A."/>
            <person name="Putnam N.H."/>
            <person name="Rokhsar D.S."/>
        </authorList>
    </citation>
    <scope>NUCLEOTIDE SEQUENCE</scope>
    <source>
        <strain evidence="3 5">I ESC-2004</strain>
    </source>
</reference>
<feature type="transmembrane region" description="Helical" evidence="2">
    <location>
        <begin position="136"/>
        <end position="159"/>
    </location>
</feature>
<dbReference type="EMBL" id="KB299712">
    <property type="protein sequence ID" value="ELU07626.1"/>
    <property type="molecule type" value="Genomic_DNA"/>
</dbReference>
<dbReference type="HOGENOM" id="CLU_853215_0_0_1"/>
<keyword evidence="2" id="KW-0812">Transmembrane</keyword>
<evidence type="ECO:0000313" key="5">
    <source>
        <dbReference type="Proteomes" id="UP000014760"/>
    </source>
</evidence>
<feature type="compositionally biased region" description="Low complexity" evidence="1">
    <location>
        <begin position="51"/>
        <end position="65"/>
    </location>
</feature>
<keyword evidence="2" id="KW-1133">Transmembrane helix</keyword>
<feature type="compositionally biased region" description="Basic and acidic residues" evidence="1">
    <location>
        <begin position="1"/>
        <end position="10"/>
    </location>
</feature>
<reference evidence="4" key="3">
    <citation type="submission" date="2015-06" db="UniProtKB">
        <authorList>
            <consortium name="EnsemblMetazoa"/>
        </authorList>
    </citation>
    <scope>IDENTIFICATION</scope>
</reference>
<feature type="compositionally biased region" description="Polar residues" evidence="1">
    <location>
        <begin position="313"/>
        <end position="326"/>
    </location>
</feature>
<evidence type="ECO:0000256" key="2">
    <source>
        <dbReference type="SAM" id="Phobius"/>
    </source>
</evidence>
<feature type="region of interest" description="Disordered" evidence="1">
    <location>
        <begin position="297"/>
        <end position="326"/>
    </location>
</feature>
<dbReference type="EMBL" id="AMQN01006993">
    <property type="status" value="NOT_ANNOTATED_CDS"/>
    <property type="molecule type" value="Genomic_DNA"/>
</dbReference>
<evidence type="ECO:0000313" key="4">
    <source>
        <dbReference type="EnsemblMetazoa" id="CapteP227176"/>
    </source>
</evidence>
<proteinExistence type="predicted"/>
<dbReference type="EnsemblMetazoa" id="CapteT227176">
    <property type="protein sequence ID" value="CapteP227176"/>
    <property type="gene ID" value="CapteG227176"/>
</dbReference>
<organism evidence="3">
    <name type="scientific">Capitella teleta</name>
    <name type="common">Polychaete worm</name>
    <dbReference type="NCBI Taxonomy" id="283909"/>
    <lineage>
        <taxon>Eukaryota</taxon>
        <taxon>Metazoa</taxon>
        <taxon>Spiralia</taxon>
        <taxon>Lophotrochozoa</taxon>
        <taxon>Annelida</taxon>
        <taxon>Polychaeta</taxon>
        <taxon>Sedentaria</taxon>
        <taxon>Scolecida</taxon>
        <taxon>Capitellidae</taxon>
        <taxon>Capitella</taxon>
    </lineage>
</organism>
<feature type="transmembrane region" description="Helical" evidence="2">
    <location>
        <begin position="171"/>
        <end position="192"/>
    </location>
</feature>
<feature type="transmembrane region" description="Helical" evidence="2">
    <location>
        <begin position="82"/>
        <end position="104"/>
    </location>
</feature>
<protein>
    <submittedName>
        <fullName evidence="3 4">Uncharacterized protein</fullName>
    </submittedName>
</protein>
<dbReference type="AlphaFoldDB" id="R7UW90"/>
<name>R7UW90_CAPTE</name>
<gene>
    <name evidence="3" type="ORF">CAPTEDRAFT_227176</name>
</gene>
<feature type="region of interest" description="Disordered" evidence="1">
    <location>
        <begin position="1"/>
        <end position="65"/>
    </location>
</feature>
<sequence length="326" mass="35811">MAAACEHAESEPLMASGSPTYGSVSDDAPTGCDVTDDSIDDDSLSRHDHPSSSTSSSMSSLTGSQDSQAEKPAFKKAKKIQIFVFIFQVICLAFMAGSGALYLYNHFHRWGQCLMTAYYMPGGILTYSKLTIWCDVVAHVTLAGSFLILSMMTVNWFAGIRASLKCIRIELGLTVGATVIVTLGCATLIWNLKVWCNNLATSVQCQKGDASCPAWINPSEMSCHNLALEFDAKNYSKYDNMLENYESMTEQTGLLVVACLNWIVLTVLMSTLLYYSSQEGGTAGLYRLSSTKYTRPIAQPPPLEHEHTFPYNDYQSESQESRYATG</sequence>
<evidence type="ECO:0000313" key="3">
    <source>
        <dbReference type="EMBL" id="ELU07626.1"/>
    </source>
</evidence>
<keyword evidence="5" id="KW-1185">Reference proteome</keyword>
<feature type="transmembrane region" description="Helical" evidence="2">
    <location>
        <begin position="254"/>
        <end position="275"/>
    </location>
</feature>
<evidence type="ECO:0000256" key="1">
    <source>
        <dbReference type="SAM" id="MobiDB-lite"/>
    </source>
</evidence>
<keyword evidence="2" id="KW-0472">Membrane</keyword>
<reference evidence="5" key="1">
    <citation type="submission" date="2012-12" db="EMBL/GenBank/DDBJ databases">
        <authorList>
            <person name="Hellsten U."/>
            <person name="Grimwood J."/>
            <person name="Chapman J.A."/>
            <person name="Shapiro H."/>
            <person name="Aerts A."/>
            <person name="Otillar R.P."/>
            <person name="Terry A.Y."/>
            <person name="Boore J.L."/>
            <person name="Simakov O."/>
            <person name="Marletaz F."/>
            <person name="Cho S.-J."/>
            <person name="Edsinger-Gonzales E."/>
            <person name="Havlak P."/>
            <person name="Kuo D.-H."/>
            <person name="Larsson T."/>
            <person name="Lv J."/>
            <person name="Arendt D."/>
            <person name="Savage R."/>
            <person name="Osoegawa K."/>
            <person name="de Jong P."/>
            <person name="Lindberg D.R."/>
            <person name="Seaver E.C."/>
            <person name="Weisblat D.A."/>
            <person name="Putnam N.H."/>
            <person name="Grigoriev I.V."/>
            <person name="Rokhsar D.S."/>
        </authorList>
    </citation>
    <scope>NUCLEOTIDE SEQUENCE</scope>
    <source>
        <strain evidence="5">I ESC-2004</strain>
    </source>
</reference>
<accession>R7UW90</accession>
<dbReference type="Proteomes" id="UP000014760">
    <property type="component" value="Unassembled WGS sequence"/>
</dbReference>